<dbReference type="Pfam" id="PF26594">
    <property type="entry name" value="KH_NusA_2nd"/>
    <property type="match status" value="1"/>
</dbReference>
<dbReference type="GO" id="GO:0000166">
    <property type="term" value="F:nucleotide binding"/>
    <property type="evidence" value="ECO:0007669"/>
    <property type="project" value="InterPro"/>
</dbReference>
<evidence type="ECO:0000256" key="5">
    <source>
        <dbReference type="ARBA" id="ARBA00023015"/>
    </source>
</evidence>
<evidence type="ECO:0000256" key="8">
    <source>
        <dbReference type="SAM" id="MobiDB-lite"/>
    </source>
</evidence>
<dbReference type="FunFam" id="3.30.300.20:FF:000002">
    <property type="entry name" value="Transcription termination/antitermination protein NusA"/>
    <property type="match status" value="1"/>
</dbReference>
<dbReference type="InterPro" id="IPR059113">
    <property type="entry name" value="Znf_ribbon"/>
</dbReference>
<protein>
    <recommendedName>
        <fullName evidence="7">Transcription termination/antitermination protein NusA</fullName>
    </recommendedName>
</protein>
<dbReference type="Pfam" id="PF00575">
    <property type="entry name" value="S1"/>
    <property type="match status" value="1"/>
</dbReference>
<evidence type="ECO:0000256" key="3">
    <source>
        <dbReference type="ARBA" id="ARBA00022814"/>
    </source>
</evidence>
<dbReference type="GO" id="GO:0031564">
    <property type="term" value="P:transcription antitermination"/>
    <property type="evidence" value="ECO:0007669"/>
    <property type="project" value="UniProtKB-UniRule"/>
</dbReference>
<dbReference type="Pfam" id="PF14520">
    <property type="entry name" value="HHH_5"/>
    <property type="match status" value="1"/>
</dbReference>
<dbReference type="InterPro" id="IPR030842">
    <property type="entry name" value="TF_NusA_bacterial"/>
</dbReference>
<dbReference type="SUPFAM" id="SSF47794">
    <property type="entry name" value="Rad51 N-terminal domain-like"/>
    <property type="match status" value="1"/>
</dbReference>
<dbReference type="HAMAP" id="MF_00945_B">
    <property type="entry name" value="NusA_B"/>
    <property type="match status" value="1"/>
</dbReference>
<evidence type="ECO:0000256" key="4">
    <source>
        <dbReference type="ARBA" id="ARBA00022884"/>
    </source>
</evidence>
<dbReference type="KEGG" id="bhc:JFL75_14790"/>
<dbReference type="InterPro" id="IPR010995">
    <property type="entry name" value="DNA_repair_Rad51/TF_NusA_a-hlx"/>
</dbReference>
<comment type="subcellular location">
    <subcellularLocation>
        <location evidence="7">Cytoplasm</location>
    </subcellularLocation>
</comment>
<reference evidence="10" key="1">
    <citation type="submission" date="2021-01" db="EMBL/GenBank/DDBJ databases">
        <title>Description of Breznakiella homolactica.</title>
        <authorList>
            <person name="Song Y."/>
            <person name="Brune A."/>
        </authorList>
    </citation>
    <scope>NUCLEOTIDE SEQUENCE</scope>
    <source>
        <strain evidence="10">RmG30</strain>
    </source>
</reference>
<dbReference type="Pfam" id="PF08529">
    <property type="entry name" value="NusA_N"/>
    <property type="match status" value="1"/>
</dbReference>
<keyword evidence="11" id="KW-1185">Reference proteome</keyword>
<keyword evidence="5 7" id="KW-0805">Transcription regulation</keyword>
<dbReference type="EMBL" id="CP067089">
    <property type="protein sequence ID" value="QQO08191.1"/>
    <property type="molecule type" value="Genomic_DNA"/>
</dbReference>
<feature type="domain" description="S1 motif" evidence="9">
    <location>
        <begin position="135"/>
        <end position="199"/>
    </location>
</feature>
<dbReference type="PANTHER" id="PTHR22648:SF0">
    <property type="entry name" value="TRANSCRIPTION TERMINATION_ANTITERMINATION PROTEIN NUSA"/>
    <property type="match status" value="1"/>
</dbReference>
<keyword evidence="3 7" id="KW-0889">Transcription antitermination</keyword>
<dbReference type="Gene3D" id="2.40.50.140">
    <property type="entry name" value="Nucleic acid-binding proteins"/>
    <property type="match status" value="1"/>
</dbReference>
<dbReference type="Gene3D" id="1.10.150.20">
    <property type="entry name" value="5' to 3' exonuclease, C-terminal subdomain"/>
    <property type="match status" value="1"/>
</dbReference>
<dbReference type="SUPFAM" id="SSF69705">
    <property type="entry name" value="Transcription factor NusA, N-terminal domain"/>
    <property type="match status" value="1"/>
</dbReference>
<feature type="compositionally biased region" description="Acidic residues" evidence="8">
    <location>
        <begin position="431"/>
        <end position="474"/>
    </location>
</feature>
<dbReference type="NCBIfam" id="TIGR01953">
    <property type="entry name" value="NusA"/>
    <property type="match status" value="1"/>
</dbReference>
<dbReference type="FunFam" id="3.30.300.20:FF:000005">
    <property type="entry name" value="Transcription termination/antitermination protein NusA"/>
    <property type="match status" value="1"/>
</dbReference>
<keyword evidence="1 7" id="KW-0806">Transcription termination</keyword>
<sequence>MATDMSEAIRQLIQDRGMSEELVLRTIENTLLAAYKRRFGNAENAIVRFSDDNREVSIYAKKMIVDGVYDPVSEIDLEDARELNPEAEMGDELLIEVDPKEFDRISVQSAKQTAHQSIREIQKDSLYSEYKDKVGEIIIGYYQRERNGTIYVDLGKVEGILPKKFQSPREVYHVNDRIKALITEVNKTPAGLQVVLSRTHTDFVRAIFELEVPEVYDKTVEIHKIVREPGYRTKLAVYSNREDVDPVGACVGLKGVRIQAVIRELEGEKIDILKYDPDPRRFIKNSLSPAEVRDVIILDEAKHQALAVVNESQLSLAIGKQGLNVRLANRLVDWNIDVKTEEQFAEMDIAAESRRAVSELFGDSGDYEDEISRISELPGVDQAVAEALLENNIDFIEDYLSLSEEELAGLQGVTAEQLEELQKLIEENVEIVEEDEYSGSEDSADGDFYEEESGDEPAADSEPEDSGEAEEYECPECGAKITTDMSNCPNCGIGLSFEYEEDEE</sequence>
<dbReference type="SUPFAM" id="SSF54814">
    <property type="entry name" value="Prokaryotic type KH domain (KH-domain type II)"/>
    <property type="match status" value="2"/>
</dbReference>
<dbReference type="SUPFAM" id="SSF50249">
    <property type="entry name" value="Nucleic acid-binding proteins"/>
    <property type="match status" value="1"/>
</dbReference>
<dbReference type="Gene3D" id="3.30.300.20">
    <property type="match status" value="2"/>
</dbReference>
<dbReference type="Pfam" id="PF13248">
    <property type="entry name" value="Zn_ribbon_3"/>
    <property type="match status" value="1"/>
</dbReference>
<evidence type="ECO:0000259" key="9">
    <source>
        <dbReference type="PROSITE" id="PS50126"/>
    </source>
</evidence>
<evidence type="ECO:0000313" key="10">
    <source>
        <dbReference type="EMBL" id="QQO08191.1"/>
    </source>
</evidence>
<keyword evidence="4 7" id="KW-0694">RNA-binding</keyword>
<organism evidence="10 11">
    <name type="scientific">Breznakiella homolactica</name>
    <dbReference type="NCBI Taxonomy" id="2798577"/>
    <lineage>
        <taxon>Bacteria</taxon>
        <taxon>Pseudomonadati</taxon>
        <taxon>Spirochaetota</taxon>
        <taxon>Spirochaetia</taxon>
        <taxon>Spirochaetales</taxon>
        <taxon>Breznakiellaceae</taxon>
        <taxon>Breznakiella</taxon>
    </lineage>
</organism>
<gene>
    <name evidence="7 10" type="primary">nusA</name>
    <name evidence="10" type="ORF">JFL75_14790</name>
</gene>
<dbReference type="InterPro" id="IPR058582">
    <property type="entry name" value="KH_NusA_2nd"/>
</dbReference>
<dbReference type="PANTHER" id="PTHR22648">
    <property type="entry name" value="TRANSCRIPTION TERMINATION FACTOR NUSA"/>
    <property type="match status" value="1"/>
</dbReference>
<dbReference type="CDD" id="cd02134">
    <property type="entry name" value="KH-II_NusA_rpt1"/>
    <property type="match status" value="1"/>
</dbReference>
<evidence type="ECO:0000256" key="6">
    <source>
        <dbReference type="ARBA" id="ARBA00023163"/>
    </source>
</evidence>
<comment type="similarity">
    <text evidence="7">Belongs to the NusA family.</text>
</comment>
<dbReference type="InterPro" id="IPR013735">
    <property type="entry name" value="TF_NusA_N"/>
</dbReference>
<dbReference type="GO" id="GO:0005829">
    <property type="term" value="C:cytosol"/>
    <property type="evidence" value="ECO:0007669"/>
    <property type="project" value="TreeGrafter"/>
</dbReference>
<dbReference type="SMART" id="SM00316">
    <property type="entry name" value="S1"/>
    <property type="match status" value="1"/>
</dbReference>
<dbReference type="GO" id="GO:0003723">
    <property type="term" value="F:RNA binding"/>
    <property type="evidence" value="ECO:0007669"/>
    <property type="project" value="UniProtKB-UniRule"/>
</dbReference>
<accession>A0A7T7XKS6</accession>
<dbReference type="InterPro" id="IPR010213">
    <property type="entry name" value="TF_NusA"/>
</dbReference>
<evidence type="ECO:0000256" key="1">
    <source>
        <dbReference type="ARBA" id="ARBA00022472"/>
    </source>
</evidence>
<dbReference type="InterPro" id="IPR015946">
    <property type="entry name" value="KH_dom-like_a/b"/>
</dbReference>
<dbReference type="InterPro" id="IPR012340">
    <property type="entry name" value="NA-bd_OB-fold"/>
</dbReference>
<dbReference type="Proteomes" id="UP000595917">
    <property type="component" value="Chromosome"/>
</dbReference>
<keyword evidence="6 7" id="KW-0804">Transcription</keyword>
<dbReference type="AlphaFoldDB" id="A0A7T7XKS6"/>
<dbReference type="GO" id="GO:0006353">
    <property type="term" value="P:DNA-templated transcription termination"/>
    <property type="evidence" value="ECO:0007669"/>
    <property type="project" value="UniProtKB-UniRule"/>
</dbReference>
<comment type="subunit">
    <text evidence="7">Monomer. Binds directly to the core enzyme of the DNA-dependent RNA polymerase and to nascent RNA.</text>
</comment>
<keyword evidence="2 7" id="KW-0963">Cytoplasm</keyword>
<dbReference type="Gene3D" id="3.30.1480.10">
    <property type="entry name" value="NusA, N-terminal domain"/>
    <property type="match status" value="1"/>
</dbReference>
<dbReference type="GO" id="GO:0003700">
    <property type="term" value="F:DNA-binding transcription factor activity"/>
    <property type="evidence" value="ECO:0007669"/>
    <property type="project" value="InterPro"/>
</dbReference>
<dbReference type="CDD" id="cd04455">
    <property type="entry name" value="S1_NusA"/>
    <property type="match status" value="1"/>
</dbReference>
<dbReference type="RefSeq" id="WP_215625497.1">
    <property type="nucleotide sequence ID" value="NZ_CP067089.2"/>
</dbReference>
<comment type="function">
    <text evidence="7">Participates in both transcription termination and antitermination.</text>
</comment>
<dbReference type="InterPro" id="IPR036555">
    <property type="entry name" value="NusA_N_sf"/>
</dbReference>
<dbReference type="InterPro" id="IPR003029">
    <property type="entry name" value="S1_domain"/>
</dbReference>
<evidence type="ECO:0000256" key="7">
    <source>
        <dbReference type="HAMAP-Rule" id="MF_00945"/>
    </source>
</evidence>
<evidence type="ECO:0000313" key="11">
    <source>
        <dbReference type="Proteomes" id="UP000595917"/>
    </source>
</evidence>
<feature type="region of interest" description="Disordered" evidence="8">
    <location>
        <begin position="431"/>
        <end position="504"/>
    </location>
</feature>
<dbReference type="PROSITE" id="PS50126">
    <property type="entry name" value="S1"/>
    <property type="match status" value="1"/>
</dbReference>
<dbReference type="Pfam" id="PF13184">
    <property type="entry name" value="KH_NusA_1st"/>
    <property type="match status" value="1"/>
</dbReference>
<evidence type="ECO:0000256" key="2">
    <source>
        <dbReference type="ARBA" id="ARBA00022490"/>
    </source>
</evidence>
<dbReference type="CDD" id="cd22529">
    <property type="entry name" value="KH-II_NusA_rpt2"/>
    <property type="match status" value="1"/>
</dbReference>
<dbReference type="InterPro" id="IPR009019">
    <property type="entry name" value="KH_sf_prok-type"/>
</dbReference>
<proteinExistence type="inferred from homology"/>
<name>A0A7T7XKS6_9SPIR</name>
<dbReference type="InterPro" id="IPR025249">
    <property type="entry name" value="TF_NusA_KH_1st"/>
</dbReference>